<dbReference type="HOGENOM" id="CLU_110781_2_0_1"/>
<evidence type="ECO:0000256" key="3">
    <source>
        <dbReference type="ARBA" id="ARBA00020827"/>
    </source>
</evidence>
<dbReference type="GeneID" id="5005341"/>
<evidence type="ECO:0000313" key="9">
    <source>
        <dbReference type="EMBL" id="ABO99516.1"/>
    </source>
</evidence>
<reference evidence="9 11" key="1">
    <citation type="journal article" date="2007" name="Proc. Natl. Acad. Sci. U.S.A.">
        <title>The tiny eukaryote Ostreococcus provides genomic insights into the paradox of plankton speciation.</title>
        <authorList>
            <person name="Palenik B."/>
            <person name="Grimwood J."/>
            <person name="Aerts A."/>
            <person name="Rouze P."/>
            <person name="Salamov A."/>
            <person name="Putnam N."/>
            <person name="Dupont C."/>
            <person name="Jorgensen R."/>
            <person name="Derelle E."/>
            <person name="Rombauts S."/>
            <person name="Zhou K."/>
            <person name="Otillar R."/>
            <person name="Merchant S.S."/>
            <person name="Podell S."/>
            <person name="Gaasterland T."/>
            <person name="Napoli C."/>
            <person name="Gendler K."/>
            <person name="Manuell A."/>
            <person name="Tai V."/>
            <person name="Vallon O."/>
            <person name="Piganeau G."/>
            <person name="Jancek S."/>
            <person name="Heijde M."/>
            <person name="Jabbari K."/>
            <person name="Bowler C."/>
            <person name="Lohr M."/>
            <person name="Robbens S."/>
            <person name="Werner G."/>
            <person name="Dubchak I."/>
            <person name="Pazour G.J."/>
            <person name="Ren Q."/>
            <person name="Paulsen I."/>
            <person name="Delwiche C."/>
            <person name="Schmutz J."/>
            <person name="Rokhsar D."/>
            <person name="Van de Peer Y."/>
            <person name="Moreau H."/>
            <person name="Grigoriev I.V."/>
        </authorList>
    </citation>
    <scope>NUCLEOTIDE SEQUENCE [LARGE SCALE GENOMIC DNA]</scope>
    <source>
        <strain evidence="9 11">CCE9901</strain>
    </source>
</reference>
<keyword evidence="11" id="KW-1185">Reference proteome</keyword>
<dbReference type="STRING" id="436017.A4S777"/>
<evidence type="ECO:0000256" key="6">
    <source>
        <dbReference type="ARBA" id="ARBA00022989"/>
    </source>
</evidence>
<organism evidence="9 11">
    <name type="scientific">Ostreococcus lucimarinus (strain CCE9901)</name>
    <dbReference type="NCBI Taxonomy" id="436017"/>
    <lineage>
        <taxon>Eukaryota</taxon>
        <taxon>Viridiplantae</taxon>
        <taxon>Chlorophyta</taxon>
        <taxon>Mamiellophyceae</taxon>
        <taxon>Mamiellales</taxon>
        <taxon>Bathycoccaceae</taxon>
        <taxon>Ostreococcus</taxon>
    </lineage>
</organism>
<evidence type="ECO:0000256" key="4">
    <source>
        <dbReference type="ARBA" id="ARBA00022692"/>
    </source>
</evidence>
<dbReference type="AlphaFoldDB" id="A4S777"/>
<keyword evidence="7 8" id="KW-0472">Membrane</keyword>
<dbReference type="Proteomes" id="UP000001568">
    <property type="component" value="Chromosome 14"/>
</dbReference>
<keyword evidence="4 8" id="KW-0812">Transmembrane</keyword>
<dbReference type="OMA" id="IVYLLAH"/>
<evidence type="ECO:0000256" key="8">
    <source>
        <dbReference type="SAM" id="Phobius"/>
    </source>
</evidence>
<comment type="subcellular location">
    <subcellularLocation>
        <location evidence="1">Endoplasmic reticulum membrane</location>
        <topology evidence="1">Multi-pass membrane protein</topology>
    </subcellularLocation>
</comment>
<feature type="transmembrane region" description="Helical" evidence="8">
    <location>
        <begin position="39"/>
        <end position="56"/>
    </location>
</feature>
<dbReference type="eggNOG" id="KOG4455">
    <property type="taxonomic scope" value="Eukaryota"/>
</dbReference>
<evidence type="ECO:0000256" key="5">
    <source>
        <dbReference type="ARBA" id="ARBA00022824"/>
    </source>
</evidence>
<protein>
    <recommendedName>
        <fullName evidence="3">ER membrane protein complex subunit 6</fullName>
    </recommendedName>
</protein>
<evidence type="ECO:0000256" key="2">
    <source>
        <dbReference type="ARBA" id="ARBA00009436"/>
    </source>
</evidence>
<dbReference type="Pfam" id="PF07019">
    <property type="entry name" value="EMC6"/>
    <property type="match status" value="1"/>
</dbReference>
<dbReference type="PANTHER" id="PTHR20994:SF0">
    <property type="entry name" value="ER MEMBRANE PROTEIN COMPLEX SUBUNIT 6"/>
    <property type="match status" value="1"/>
</dbReference>
<dbReference type="PANTHER" id="PTHR20994">
    <property type="entry name" value="ER MEMBRANE PROTEIN COMPLEX SUBUNIT 6"/>
    <property type="match status" value="1"/>
</dbReference>
<dbReference type="InterPro" id="IPR008504">
    <property type="entry name" value="Emc6"/>
</dbReference>
<dbReference type="KEGG" id="olu:OSTLU_43040"/>
<evidence type="ECO:0000256" key="7">
    <source>
        <dbReference type="ARBA" id="ARBA00023136"/>
    </source>
</evidence>
<dbReference type="KEGG" id="olu:OSTLU_27449"/>
<keyword evidence="6 8" id="KW-1133">Transmembrane helix</keyword>
<evidence type="ECO:0000256" key="1">
    <source>
        <dbReference type="ARBA" id="ARBA00004477"/>
    </source>
</evidence>
<dbReference type="GO" id="GO:0034975">
    <property type="term" value="P:protein folding in endoplasmic reticulum"/>
    <property type="evidence" value="ECO:0007669"/>
    <property type="project" value="TreeGrafter"/>
</dbReference>
<evidence type="ECO:0000313" key="10">
    <source>
        <dbReference type="EMBL" id="ABO99551.1"/>
    </source>
</evidence>
<keyword evidence="5" id="KW-0256">Endoplasmic reticulum</keyword>
<dbReference type="RefSeq" id="XP_001421223.1">
    <property type="nucleotide sequence ID" value="XM_001421186.1"/>
</dbReference>
<dbReference type="GO" id="GO:0072546">
    <property type="term" value="C:EMC complex"/>
    <property type="evidence" value="ECO:0007669"/>
    <property type="project" value="InterPro"/>
</dbReference>
<dbReference type="InterPro" id="IPR029008">
    <property type="entry name" value="EMC6-like"/>
</dbReference>
<dbReference type="Gramene" id="ABO99551">
    <property type="protein sequence ID" value="ABO99551"/>
    <property type="gene ID" value="OSTLU_27449"/>
</dbReference>
<comment type="similarity">
    <text evidence="2">Belongs to the EMC6 family.</text>
</comment>
<sequence>MRARRTGAAAANEDDARLAKYLVVNAENVAHNARVSARVFTYLSIVSGIAIGALGYTGVRGFAAHGVFMLASACAVAASKCEGRPTSFFPSVDKVFLDGPNAGLPTFVLFWTLSYNCWHLF</sequence>
<dbReference type="EMBL" id="CP000594">
    <property type="protein sequence ID" value="ABO99551.1"/>
    <property type="molecule type" value="Genomic_DNA"/>
</dbReference>
<dbReference type="GeneID" id="5005303"/>
<gene>
    <name evidence="10" type="ORF">OSTLU_27449</name>
    <name evidence="9" type="ORF">OSTLU_43040</name>
</gene>
<proteinExistence type="inferred from homology"/>
<evidence type="ECO:0000313" key="11">
    <source>
        <dbReference type="Proteomes" id="UP000001568"/>
    </source>
</evidence>
<dbReference type="RefSeq" id="XP_001421258.1">
    <property type="nucleotide sequence ID" value="XM_001421221.1"/>
</dbReference>
<dbReference type="GO" id="GO:0000045">
    <property type="term" value="P:autophagosome assembly"/>
    <property type="evidence" value="ECO:0007669"/>
    <property type="project" value="TreeGrafter"/>
</dbReference>
<dbReference type="EMBL" id="CP000594">
    <property type="protein sequence ID" value="ABO99516.1"/>
    <property type="molecule type" value="Genomic_DNA"/>
</dbReference>
<dbReference type="Gramene" id="ABO99516">
    <property type="protein sequence ID" value="ABO99516"/>
    <property type="gene ID" value="OSTLU_43040"/>
</dbReference>
<dbReference type="OrthoDB" id="16510at2759"/>
<name>A4S777_OSTLU</name>
<accession>A4S777</accession>